<proteinExistence type="predicted"/>
<sequence>MEEEKLKKRSMEAKRAKTGDGYFSHLRYDGHSHSKFRQRFSGQGSSNALHKFNKDRVSNPKPQGGNASGSSLTSCAKCGKKHDGRCLADSNACFGCGKMEHKIRYFSSIAKNGDDNCRWVQPNPSSSPSGSQKKNIFYALQTRPYQEGSHDMVTVMVKVFQLYVYALLGTGATLYFVIPYVAMRFDILLELNEQLKDLLDKGFMRPSISPWDAQKDLNLRQRKWLELLKDFAIGVLYHLVDFTKVGVMVQKVLESSLMADVKAKQDRMMKSAHFIHIKVSYAAEDYAKVYLKEMVRLHGVPSSIISDRGT</sequence>
<keyword evidence="2" id="KW-1133">Transmembrane helix</keyword>
<keyword evidence="2" id="KW-0812">Transmembrane</keyword>
<name>A0AAF0QMS8_SOLVR</name>
<dbReference type="AlphaFoldDB" id="A0AAF0QMS8"/>
<gene>
    <name evidence="3" type="ORF">MTR67_018962</name>
</gene>
<reference evidence="3" key="1">
    <citation type="submission" date="2023-08" db="EMBL/GenBank/DDBJ databases">
        <title>A de novo genome assembly of Solanum verrucosum Schlechtendal, a Mexican diploid species geographically isolated from the other diploid A-genome species in potato relatives.</title>
        <authorList>
            <person name="Hosaka K."/>
        </authorList>
    </citation>
    <scope>NUCLEOTIDE SEQUENCE</scope>
    <source>
        <tissue evidence="3">Young leaves</tissue>
    </source>
</reference>
<keyword evidence="4" id="KW-1185">Reference proteome</keyword>
<feature type="region of interest" description="Disordered" evidence="1">
    <location>
        <begin position="36"/>
        <end position="70"/>
    </location>
</feature>
<dbReference type="EMBL" id="CP133615">
    <property type="protein sequence ID" value="WMV25577.1"/>
    <property type="molecule type" value="Genomic_DNA"/>
</dbReference>
<protein>
    <submittedName>
        <fullName evidence="3">Uncharacterized protein</fullName>
    </submittedName>
</protein>
<dbReference type="Proteomes" id="UP001234989">
    <property type="component" value="Chromosome 4"/>
</dbReference>
<evidence type="ECO:0000256" key="1">
    <source>
        <dbReference type="SAM" id="MobiDB-lite"/>
    </source>
</evidence>
<evidence type="ECO:0000313" key="3">
    <source>
        <dbReference type="EMBL" id="WMV25577.1"/>
    </source>
</evidence>
<accession>A0AAF0QMS8</accession>
<organism evidence="3 4">
    <name type="scientific">Solanum verrucosum</name>
    <dbReference type="NCBI Taxonomy" id="315347"/>
    <lineage>
        <taxon>Eukaryota</taxon>
        <taxon>Viridiplantae</taxon>
        <taxon>Streptophyta</taxon>
        <taxon>Embryophyta</taxon>
        <taxon>Tracheophyta</taxon>
        <taxon>Spermatophyta</taxon>
        <taxon>Magnoliopsida</taxon>
        <taxon>eudicotyledons</taxon>
        <taxon>Gunneridae</taxon>
        <taxon>Pentapetalae</taxon>
        <taxon>asterids</taxon>
        <taxon>lamiids</taxon>
        <taxon>Solanales</taxon>
        <taxon>Solanaceae</taxon>
        <taxon>Solanoideae</taxon>
        <taxon>Solaneae</taxon>
        <taxon>Solanum</taxon>
    </lineage>
</organism>
<keyword evidence="2" id="KW-0472">Membrane</keyword>
<feature type="transmembrane region" description="Helical" evidence="2">
    <location>
        <begin position="162"/>
        <end position="182"/>
    </location>
</feature>
<evidence type="ECO:0000256" key="2">
    <source>
        <dbReference type="SAM" id="Phobius"/>
    </source>
</evidence>
<evidence type="ECO:0000313" key="4">
    <source>
        <dbReference type="Proteomes" id="UP001234989"/>
    </source>
</evidence>